<dbReference type="Proteomes" id="UP000547628">
    <property type="component" value="Unassembled WGS sequence"/>
</dbReference>
<feature type="signal peptide" evidence="1">
    <location>
        <begin position="1"/>
        <end position="23"/>
    </location>
</feature>
<comment type="caution">
    <text evidence="2">The sequence shown here is derived from an EMBL/GenBank/DDBJ whole genome shotgun (WGS) entry which is preliminary data.</text>
</comment>
<evidence type="ECO:0000313" key="2">
    <source>
        <dbReference type="EMBL" id="MBB1122855.1"/>
    </source>
</evidence>
<feature type="chain" id="PRO_5032360165" description="Lipoprotein" evidence="1">
    <location>
        <begin position="24"/>
        <end position="189"/>
    </location>
</feature>
<evidence type="ECO:0000256" key="1">
    <source>
        <dbReference type="SAM" id="SignalP"/>
    </source>
</evidence>
<name>A0A839GWU5_9LACO</name>
<gene>
    <name evidence="2" type="ORF">H5S41_02590</name>
</gene>
<dbReference type="AlphaFoldDB" id="A0A839GWU5"/>
<proteinExistence type="predicted"/>
<evidence type="ECO:0000313" key="3">
    <source>
        <dbReference type="Proteomes" id="UP000547628"/>
    </source>
</evidence>
<protein>
    <recommendedName>
        <fullName evidence="4">Lipoprotein</fullName>
    </recommendedName>
</protein>
<keyword evidence="1" id="KW-0732">Signal</keyword>
<dbReference type="RefSeq" id="WP_182602191.1">
    <property type="nucleotide sequence ID" value="NZ_JACIVD010000051.1"/>
</dbReference>
<dbReference type="EMBL" id="JACIVD010000051">
    <property type="protein sequence ID" value="MBB1122855.1"/>
    <property type="molecule type" value="Genomic_DNA"/>
</dbReference>
<sequence>MKKVLMILGVFMGIVLFVNTASADMKQDATQSNDPKVLMKYLNSTKAGKNVPIKKVTNTADNSYTVYVLKKTPKVSSLAQRTKFAKNIQSIIDNTPSQFRRNGIAFYQGSKDGANFIIAFSKDKFSNNYGHAVQFSNLGNLGAGTTACYFEPLFAKNNANGGAKSSPDTQGPQNDDGETLIEQIQDVTE</sequence>
<evidence type="ECO:0008006" key="4">
    <source>
        <dbReference type="Google" id="ProtNLM"/>
    </source>
</evidence>
<reference evidence="2 3" key="1">
    <citation type="submission" date="2020-07" db="EMBL/GenBank/DDBJ databases">
        <title>Description of Limosilactobacillus balticus sp. nov., Limosilactobacillus agrestis sp. nov., Limosilactobacillus albertensis sp. nov., Limosilactobacillus rudii sp. nov., Limosilactobacillus fastidiosus sp. nov., five novel Limosilactobacillus species isolated from the vertebrate gastrointestinal tract, and proposal of 6 subspecies of Limosilactobacillus reuteri adapted to the gastrointestinal tract of specific vertebrate hosts.</title>
        <authorList>
            <person name="Li F."/>
            <person name="Cheng C."/>
            <person name="Zheng J."/>
            <person name="Quevedo R.M."/>
            <person name="Li J."/>
            <person name="Roos S."/>
            <person name="Gaenzle M.G."/>
            <person name="Walter J."/>
        </authorList>
    </citation>
    <scope>NUCLEOTIDE SEQUENCE [LARGE SCALE GENOMIC DNA]</scope>
    <source>
        <strain evidence="2 3">Lr3000</strain>
    </source>
</reference>
<organism evidence="2 3">
    <name type="scientific">Limosilactobacillus albertensis</name>
    <dbReference type="NCBI Taxonomy" id="2759752"/>
    <lineage>
        <taxon>Bacteria</taxon>
        <taxon>Bacillati</taxon>
        <taxon>Bacillota</taxon>
        <taxon>Bacilli</taxon>
        <taxon>Lactobacillales</taxon>
        <taxon>Lactobacillaceae</taxon>
        <taxon>Limosilactobacillus</taxon>
    </lineage>
</organism>
<accession>A0A839GWU5</accession>